<dbReference type="EMBL" id="LVVM01006242">
    <property type="protein sequence ID" value="OJA08637.1"/>
    <property type="molecule type" value="Genomic_DNA"/>
</dbReference>
<proteinExistence type="predicted"/>
<accession>A0A1J8PI47</accession>
<reference evidence="1 2" key="1">
    <citation type="submission" date="2016-03" db="EMBL/GenBank/DDBJ databases">
        <title>Comparative genomics of the ectomycorrhizal sister species Rhizopogon vinicolor and Rhizopogon vesiculosus (Basidiomycota: Boletales) reveals a divergence of the mating type B locus.</title>
        <authorList>
            <person name="Mujic A.B."/>
            <person name="Kuo A."/>
            <person name="Tritt A."/>
            <person name="Lipzen A."/>
            <person name="Chen C."/>
            <person name="Johnson J."/>
            <person name="Sharma A."/>
            <person name="Barry K."/>
            <person name="Grigoriev I.V."/>
            <person name="Spatafora J.W."/>
        </authorList>
    </citation>
    <scope>NUCLEOTIDE SEQUENCE [LARGE SCALE GENOMIC DNA]</scope>
    <source>
        <strain evidence="1 2">AM-OR11-056</strain>
    </source>
</reference>
<evidence type="ECO:0000313" key="2">
    <source>
        <dbReference type="Proteomes" id="UP000183567"/>
    </source>
</evidence>
<sequence>MATNDIRDTLGDAPPEHLLHFPQGLLHMDTTTVEHICDCACTYA</sequence>
<keyword evidence="2" id="KW-1185">Reference proteome</keyword>
<dbReference type="Proteomes" id="UP000183567">
    <property type="component" value="Unassembled WGS sequence"/>
</dbReference>
<evidence type="ECO:0000313" key="1">
    <source>
        <dbReference type="EMBL" id="OJA08637.1"/>
    </source>
</evidence>
<organism evidence="1 2">
    <name type="scientific">Rhizopogon vesiculosus</name>
    <dbReference type="NCBI Taxonomy" id="180088"/>
    <lineage>
        <taxon>Eukaryota</taxon>
        <taxon>Fungi</taxon>
        <taxon>Dikarya</taxon>
        <taxon>Basidiomycota</taxon>
        <taxon>Agaricomycotina</taxon>
        <taxon>Agaricomycetes</taxon>
        <taxon>Agaricomycetidae</taxon>
        <taxon>Boletales</taxon>
        <taxon>Suillineae</taxon>
        <taxon>Rhizopogonaceae</taxon>
        <taxon>Rhizopogon</taxon>
    </lineage>
</organism>
<protein>
    <submittedName>
        <fullName evidence="1">Uncharacterized protein</fullName>
    </submittedName>
</protein>
<feature type="non-terminal residue" evidence="1">
    <location>
        <position position="44"/>
    </location>
</feature>
<gene>
    <name evidence="1" type="ORF">AZE42_06967</name>
</gene>
<dbReference type="AlphaFoldDB" id="A0A1J8PI47"/>
<name>A0A1J8PI47_9AGAM</name>
<comment type="caution">
    <text evidence="1">The sequence shown here is derived from an EMBL/GenBank/DDBJ whole genome shotgun (WGS) entry which is preliminary data.</text>
</comment>